<protein>
    <submittedName>
        <fullName evidence="3">ATP-binding protein</fullName>
    </submittedName>
</protein>
<evidence type="ECO:0000313" key="4">
    <source>
        <dbReference type="Proteomes" id="UP001595872"/>
    </source>
</evidence>
<dbReference type="Proteomes" id="UP001595872">
    <property type="component" value="Unassembled WGS sequence"/>
</dbReference>
<reference evidence="4" key="1">
    <citation type="journal article" date="2019" name="Int. J. Syst. Evol. Microbiol.">
        <title>The Global Catalogue of Microorganisms (GCM) 10K type strain sequencing project: providing services to taxonomists for standard genome sequencing and annotation.</title>
        <authorList>
            <consortium name="The Broad Institute Genomics Platform"/>
            <consortium name="The Broad Institute Genome Sequencing Center for Infectious Disease"/>
            <person name="Wu L."/>
            <person name="Ma J."/>
        </authorList>
    </citation>
    <scope>NUCLEOTIDE SEQUENCE [LARGE SCALE GENOMIC DNA]</scope>
    <source>
        <strain evidence="4">KLKA75</strain>
    </source>
</reference>
<evidence type="ECO:0000256" key="1">
    <source>
        <dbReference type="ARBA" id="ARBA00022527"/>
    </source>
</evidence>
<sequence length="235" mass="25007">MLNSDIPVLAAGQARVFPLPPDRTCASVARSSLSIVMRQMGLPADLVDDGALMVSELSTNALVHARENAAELWVWARTSPRPALVVSVFDADPRHLPASECRGLLAESGKGLAIVAALAEGTGAHRSRSRLRPCPVSGKAVWFSLALPDDRPAPCETVTPLRAVHRLVAGLCVRGLFPRQISEDGASSVATIEELRVEITSTHYTWRAADGEPVRVPLADAQDAVEAVIARIDTA</sequence>
<feature type="domain" description="Histidine kinase/HSP90-like ATPase" evidence="2">
    <location>
        <begin position="26"/>
        <end position="121"/>
    </location>
</feature>
<dbReference type="CDD" id="cd16936">
    <property type="entry name" value="HATPase_RsbW-like"/>
    <property type="match status" value="1"/>
</dbReference>
<keyword evidence="4" id="KW-1185">Reference proteome</keyword>
<keyword evidence="1" id="KW-0418">Kinase</keyword>
<dbReference type="InterPro" id="IPR050267">
    <property type="entry name" value="Anti-sigma-factor_SerPK"/>
</dbReference>
<keyword evidence="3" id="KW-0067">ATP-binding</keyword>
<organism evidence="3 4">
    <name type="scientific">Actinomadura gamaensis</name>
    <dbReference type="NCBI Taxonomy" id="1763541"/>
    <lineage>
        <taxon>Bacteria</taxon>
        <taxon>Bacillati</taxon>
        <taxon>Actinomycetota</taxon>
        <taxon>Actinomycetes</taxon>
        <taxon>Streptosporangiales</taxon>
        <taxon>Thermomonosporaceae</taxon>
        <taxon>Actinomadura</taxon>
    </lineage>
</organism>
<dbReference type="InterPro" id="IPR036890">
    <property type="entry name" value="HATPase_C_sf"/>
</dbReference>
<dbReference type="PANTHER" id="PTHR35526">
    <property type="entry name" value="ANTI-SIGMA-F FACTOR RSBW-RELATED"/>
    <property type="match status" value="1"/>
</dbReference>
<evidence type="ECO:0000259" key="2">
    <source>
        <dbReference type="Pfam" id="PF13581"/>
    </source>
</evidence>
<gene>
    <name evidence="3" type="ORF">ACFPCY_13145</name>
</gene>
<dbReference type="PANTHER" id="PTHR35526:SF3">
    <property type="entry name" value="ANTI-SIGMA-F FACTOR RSBW"/>
    <property type="match status" value="1"/>
</dbReference>
<dbReference type="InterPro" id="IPR003594">
    <property type="entry name" value="HATPase_dom"/>
</dbReference>
<dbReference type="GO" id="GO:0005524">
    <property type="term" value="F:ATP binding"/>
    <property type="evidence" value="ECO:0007669"/>
    <property type="project" value="UniProtKB-KW"/>
</dbReference>
<name>A0ABV9TZ06_9ACTN</name>
<dbReference type="EMBL" id="JBHSIT010000003">
    <property type="protein sequence ID" value="MFC4908275.1"/>
    <property type="molecule type" value="Genomic_DNA"/>
</dbReference>
<keyword evidence="1" id="KW-0723">Serine/threonine-protein kinase</keyword>
<dbReference type="RefSeq" id="WP_378254733.1">
    <property type="nucleotide sequence ID" value="NZ_JBHSIT010000003.1"/>
</dbReference>
<keyword evidence="1" id="KW-0808">Transferase</keyword>
<comment type="caution">
    <text evidence="3">The sequence shown here is derived from an EMBL/GenBank/DDBJ whole genome shotgun (WGS) entry which is preliminary data.</text>
</comment>
<proteinExistence type="predicted"/>
<dbReference type="Gene3D" id="3.30.565.10">
    <property type="entry name" value="Histidine kinase-like ATPase, C-terminal domain"/>
    <property type="match status" value="1"/>
</dbReference>
<evidence type="ECO:0000313" key="3">
    <source>
        <dbReference type="EMBL" id="MFC4908275.1"/>
    </source>
</evidence>
<dbReference type="Pfam" id="PF13581">
    <property type="entry name" value="HATPase_c_2"/>
    <property type="match status" value="1"/>
</dbReference>
<keyword evidence="3" id="KW-0547">Nucleotide-binding</keyword>
<accession>A0ABV9TZ06</accession>